<dbReference type="EMBL" id="JABBPN010000004">
    <property type="protein sequence ID" value="NMO95441.1"/>
    <property type="molecule type" value="Genomic_DNA"/>
</dbReference>
<evidence type="ECO:0000313" key="2">
    <source>
        <dbReference type="EMBL" id="NMO95441.1"/>
    </source>
</evidence>
<dbReference type="AlphaFoldDB" id="A0A848M5D1"/>
<dbReference type="PANTHER" id="PTHR43308">
    <property type="entry name" value="OUTER MEMBRANE PROTEIN ALPHA-RELATED"/>
    <property type="match status" value="1"/>
</dbReference>
<gene>
    <name evidence="2" type="ORF">HII30_06535</name>
</gene>
<reference evidence="2 3" key="1">
    <citation type="submission" date="2020-04" db="EMBL/GenBank/DDBJ databases">
        <title>Paenibacillus algicola sp. nov., a novel marine bacterium producing alginate lyase.</title>
        <authorList>
            <person name="Huang H."/>
        </authorList>
    </citation>
    <scope>NUCLEOTIDE SEQUENCE [LARGE SCALE GENOMIC DNA]</scope>
    <source>
        <strain evidence="2 3">L7-75</strain>
    </source>
</reference>
<evidence type="ECO:0000259" key="1">
    <source>
        <dbReference type="PROSITE" id="PS51272"/>
    </source>
</evidence>
<dbReference type="InterPro" id="IPR051465">
    <property type="entry name" value="Cell_Envelope_Struct_Comp"/>
</dbReference>
<dbReference type="InterPro" id="IPR001119">
    <property type="entry name" value="SLH_dom"/>
</dbReference>
<dbReference type="Pfam" id="PF00395">
    <property type="entry name" value="SLH"/>
    <property type="match status" value="1"/>
</dbReference>
<dbReference type="RefSeq" id="WP_169504222.1">
    <property type="nucleotide sequence ID" value="NZ_JABBPN010000004.1"/>
</dbReference>
<dbReference type="PROSITE" id="PS51272">
    <property type="entry name" value="SLH"/>
    <property type="match status" value="2"/>
</dbReference>
<keyword evidence="3" id="KW-1185">Reference proteome</keyword>
<dbReference type="Proteomes" id="UP000565468">
    <property type="component" value="Unassembled WGS sequence"/>
</dbReference>
<sequence length="139" mass="14905">MRSLGLTTGTTTDLVFTDAPSTAWYAESAAAAQQAGLVQGFADGTFRPNAPVTREQMVSMIARAMHFAGKSSSSDLSALNRFSDRMDLSAWSEEPAALLLNSHIITGITAASFVPKGLATRAQCAVILRRMLQHLEFIN</sequence>
<name>A0A848M5D1_PAELE</name>
<dbReference type="PANTHER" id="PTHR43308:SF5">
    <property type="entry name" value="S-LAYER PROTEIN _ PEPTIDOGLYCAN ENDO-BETA-N-ACETYLGLUCOSAMINIDASE"/>
    <property type="match status" value="1"/>
</dbReference>
<comment type="caution">
    <text evidence="2">The sequence shown here is derived from an EMBL/GenBank/DDBJ whole genome shotgun (WGS) entry which is preliminary data.</text>
</comment>
<organism evidence="2 3">
    <name type="scientific">Paenibacillus lemnae</name>
    <dbReference type="NCBI Taxonomy" id="1330551"/>
    <lineage>
        <taxon>Bacteria</taxon>
        <taxon>Bacillati</taxon>
        <taxon>Bacillota</taxon>
        <taxon>Bacilli</taxon>
        <taxon>Bacillales</taxon>
        <taxon>Paenibacillaceae</taxon>
        <taxon>Paenibacillus</taxon>
    </lineage>
</organism>
<evidence type="ECO:0000313" key="3">
    <source>
        <dbReference type="Proteomes" id="UP000565468"/>
    </source>
</evidence>
<accession>A0A848M5D1</accession>
<protein>
    <submittedName>
        <fullName evidence="2">S-layer homology domain-containing protein</fullName>
    </submittedName>
</protein>
<feature type="domain" description="SLH" evidence="1">
    <location>
        <begin position="12"/>
        <end position="75"/>
    </location>
</feature>
<proteinExistence type="predicted"/>
<feature type="domain" description="SLH" evidence="1">
    <location>
        <begin position="79"/>
        <end position="139"/>
    </location>
</feature>